<keyword evidence="2" id="KW-1185">Reference proteome</keyword>
<protein>
    <recommendedName>
        <fullName evidence="3">Outer membrane protein beta-barrel domain-containing protein</fullName>
    </recommendedName>
</protein>
<dbReference type="Proteomes" id="UP000059542">
    <property type="component" value="Chromosome"/>
</dbReference>
<evidence type="ECO:0008006" key="3">
    <source>
        <dbReference type="Google" id="ProtNLM"/>
    </source>
</evidence>
<name>A0A0U4ABJ4_9BACT</name>
<dbReference type="AlphaFoldDB" id="A0A0U4ABJ4"/>
<sequence>MLTGNLNSMCRAQDAPVPAQSAAALPAQPSTQKTKWQHQYRYYAGAQAAAQLYRVVNTGYSVQEAIVKPLYLFAGYQLTPHLAVQAGFLHSTLVESEGNYTYTNQANQQVAYAGKREMLDTAVPVLLRFRLAWKPTHRVYLDALLGSTLLFHRYRADETVTVGGQVQNHVNYDLPTRHLYITGGLSAGFRIVPRLDFLVEATGFRGVEKYSSGGPKQFGLGAGLRYGFDLSKPSS</sequence>
<evidence type="ECO:0000313" key="1">
    <source>
        <dbReference type="EMBL" id="ALW85580.1"/>
    </source>
</evidence>
<gene>
    <name evidence="1" type="ORF">AUC43_11045</name>
</gene>
<dbReference type="KEGG" id="hyg:AUC43_11045"/>
<proteinExistence type="predicted"/>
<accession>A0A0U4ABJ4</accession>
<reference evidence="1 2" key="1">
    <citation type="submission" date="2015-12" db="EMBL/GenBank/DDBJ databases">
        <authorList>
            <person name="Shamseldin A."/>
            <person name="Moawad H."/>
            <person name="Abd El-Rahim W.M."/>
            <person name="Sadowsky M.J."/>
        </authorList>
    </citation>
    <scope>NUCLEOTIDE SEQUENCE [LARGE SCALE GENOMIC DNA]</scope>
    <source>
        <strain evidence="1 2">DG5B</strain>
    </source>
</reference>
<evidence type="ECO:0000313" key="2">
    <source>
        <dbReference type="Proteomes" id="UP000059542"/>
    </source>
</evidence>
<dbReference type="EMBL" id="CP013909">
    <property type="protein sequence ID" value="ALW85580.1"/>
    <property type="molecule type" value="Genomic_DNA"/>
</dbReference>
<organism evidence="1 2">
    <name type="scientific">Hymenobacter sedentarius</name>
    <dbReference type="NCBI Taxonomy" id="1411621"/>
    <lineage>
        <taxon>Bacteria</taxon>
        <taxon>Pseudomonadati</taxon>
        <taxon>Bacteroidota</taxon>
        <taxon>Cytophagia</taxon>
        <taxon>Cytophagales</taxon>
        <taxon>Hymenobacteraceae</taxon>
        <taxon>Hymenobacter</taxon>
    </lineage>
</organism>